<reference evidence="1" key="1">
    <citation type="submission" date="2021-06" db="EMBL/GenBank/DDBJ databases">
        <authorList>
            <person name="Kallberg Y."/>
            <person name="Tangrot J."/>
            <person name="Rosling A."/>
        </authorList>
    </citation>
    <scope>NUCLEOTIDE SEQUENCE</scope>
    <source>
        <strain evidence="1">IN212</strain>
    </source>
</reference>
<protein>
    <submittedName>
        <fullName evidence="1">15238_t:CDS:1</fullName>
    </submittedName>
</protein>
<gene>
    <name evidence="1" type="ORF">RFULGI_LOCUS8558</name>
</gene>
<evidence type="ECO:0000313" key="1">
    <source>
        <dbReference type="EMBL" id="CAG8653438.1"/>
    </source>
</evidence>
<evidence type="ECO:0000313" key="2">
    <source>
        <dbReference type="Proteomes" id="UP000789396"/>
    </source>
</evidence>
<name>A0A9N9DYT3_9GLOM</name>
<dbReference type="AlphaFoldDB" id="A0A9N9DYT3"/>
<proteinExistence type="predicted"/>
<accession>A0A9N9DYT3</accession>
<feature type="non-terminal residue" evidence="1">
    <location>
        <position position="1"/>
    </location>
</feature>
<dbReference type="EMBL" id="CAJVPZ010013968">
    <property type="protein sequence ID" value="CAG8653438.1"/>
    <property type="molecule type" value="Genomic_DNA"/>
</dbReference>
<sequence>DPCINDPALDISLTPDPPIPNQEFFIGVSQTVSTSISDGFVTIESIDGSLKQSQVCIIPATNAGDNFLVNCALDALPNTPPLPINIQVFGNVGGQYNTIGCTQIFAF</sequence>
<dbReference type="Proteomes" id="UP000789396">
    <property type="component" value="Unassembled WGS sequence"/>
</dbReference>
<comment type="caution">
    <text evidence="1">The sequence shown here is derived from an EMBL/GenBank/DDBJ whole genome shotgun (WGS) entry which is preliminary data.</text>
</comment>
<organism evidence="1 2">
    <name type="scientific">Racocetra fulgida</name>
    <dbReference type="NCBI Taxonomy" id="60492"/>
    <lineage>
        <taxon>Eukaryota</taxon>
        <taxon>Fungi</taxon>
        <taxon>Fungi incertae sedis</taxon>
        <taxon>Mucoromycota</taxon>
        <taxon>Glomeromycotina</taxon>
        <taxon>Glomeromycetes</taxon>
        <taxon>Diversisporales</taxon>
        <taxon>Gigasporaceae</taxon>
        <taxon>Racocetra</taxon>
    </lineage>
</organism>
<dbReference type="OrthoDB" id="10418312at2759"/>
<keyword evidence="2" id="KW-1185">Reference proteome</keyword>